<organism evidence="2 3">
    <name type="scientific">Dissostichus mawsoni</name>
    <name type="common">Antarctic cod</name>
    <dbReference type="NCBI Taxonomy" id="36200"/>
    <lineage>
        <taxon>Eukaryota</taxon>
        <taxon>Metazoa</taxon>
        <taxon>Chordata</taxon>
        <taxon>Craniata</taxon>
        <taxon>Vertebrata</taxon>
        <taxon>Euteleostomi</taxon>
        <taxon>Actinopterygii</taxon>
        <taxon>Neopterygii</taxon>
        <taxon>Teleostei</taxon>
        <taxon>Neoteleostei</taxon>
        <taxon>Acanthomorphata</taxon>
        <taxon>Eupercaria</taxon>
        <taxon>Perciformes</taxon>
        <taxon>Notothenioidei</taxon>
        <taxon>Nototheniidae</taxon>
        <taxon>Dissostichus</taxon>
    </lineage>
</organism>
<evidence type="ECO:0000256" key="1">
    <source>
        <dbReference type="SAM" id="MobiDB-lite"/>
    </source>
</evidence>
<evidence type="ECO:0000313" key="3">
    <source>
        <dbReference type="Proteomes" id="UP000518266"/>
    </source>
</evidence>
<dbReference type="AlphaFoldDB" id="A0A7J5YQD0"/>
<comment type="caution">
    <text evidence="2">The sequence shown here is derived from an EMBL/GenBank/DDBJ whole genome shotgun (WGS) entry which is preliminary data.</text>
</comment>
<feature type="compositionally biased region" description="Polar residues" evidence="1">
    <location>
        <begin position="123"/>
        <end position="142"/>
    </location>
</feature>
<protein>
    <submittedName>
        <fullName evidence="2">Uncharacterized protein</fullName>
    </submittedName>
</protein>
<reference evidence="2 3" key="1">
    <citation type="submission" date="2020-03" db="EMBL/GenBank/DDBJ databases">
        <title>Dissostichus mawsoni Genome sequencing and assembly.</title>
        <authorList>
            <person name="Park H."/>
        </authorList>
    </citation>
    <scope>NUCLEOTIDE SEQUENCE [LARGE SCALE GENOMIC DNA]</scope>
    <source>
        <strain evidence="2">DM0001</strain>
        <tissue evidence="2">Muscle</tissue>
    </source>
</reference>
<gene>
    <name evidence="2" type="ORF">F7725_013488</name>
</gene>
<dbReference type="EMBL" id="JAAKFY010000010">
    <property type="protein sequence ID" value="KAF3851716.1"/>
    <property type="molecule type" value="Genomic_DNA"/>
</dbReference>
<feature type="region of interest" description="Disordered" evidence="1">
    <location>
        <begin position="20"/>
        <end position="43"/>
    </location>
</feature>
<proteinExistence type="predicted"/>
<sequence>MQLEHQRTCLELYSCGGRRGRQPTKCVQKQAPMSRGGGPGAAKGSITAGYGGAMEGSDLYPGLLNTQCCLSLGTHGCPRGGTGGSSAWPLTGSSVVHCCPEGLIVEACRVIAEIYEKGRHKGSTQYPTINQHHLRPSSNQHSARPINQRLWYRPSSNQHSARPVNQRLRYRPSSTHQYSARPVNQRLNSCRRSSTQHITRSINQGVRCCGPRGPRGGWAWPVVLLVLGEEEAGSVAESIGGHQLRLALVWKAIVHGSLPAAPWGESAGGSLWGLWEDALERGVGRGPEQAAAAFLEERSFLSSETFPMWMGNINMTSGDFRQT</sequence>
<dbReference type="Proteomes" id="UP000518266">
    <property type="component" value="Unassembled WGS sequence"/>
</dbReference>
<feature type="region of interest" description="Disordered" evidence="1">
    <location>
        <begin position="121"/>
        <end position="175"/>
    </location>
</feature>
<evidence type="ECO:0000313" key="2">
    <source>
        <dbReference type="EMBL" id="KAF3851716.1"/>
    </source>
</evidence>
<accession>A0A7J5YQD0</accession>
<keyword evidence="3" id="KW-1185">Reference proteome</keyword>
<name>A0A7J5YQD0_DISMA</name>